<keyword evidence="4" id="KW-1185">Reference proteome</keyword>
<dbReference type="Proteomes" id="UP000076630">
    <property type="component" value="Unassembled WGS sequence"/>
</dbReference>
<dbReference type="AlphaFoldDB" id="A0A165RLS7"/>
<sequence>MSKGQVHIRCSQCGTFNIDTEQCVNCGHALNMVKQREQVRIEVERERVAKALAEEPSAIEKFLQRMTNHRWLVVRLFFKLIYGVWMVVMAIGMFLAWLIGMIVA</sequence>
<evidence type="ECO:0000313" key="4">
    <source>
        <dbReference type="Proteomes" id="UP000076630"/>
    </source>
</evidence>
<evidence type="ECO:0000313" key="5">
    <source>
        <dbReference type="Proteomes" id="UP000183077"/>
    </source>
</evidence>
<proteinExistence type="predicted"/>
<keyword evidence="1" id="KW-0812">Transmembrane</keyword>
<reference evidence="2 4" key="1">
    <citation type="submission" date="2016-01" db="EMBL/GenBank/DDBJ databases">
        <title>Whole genome sequencing of Myroides marinus L41.</title>
        <authorList>
            <person name="Hong K.W."/>
        </authorList>
    </citation>
    <scope>NUCLEOTIDE SEQUENCE [LARGE SCALE GENOMIC DNA]</scope>
    <source>
        <strain evidence="2 4">L41</strain>
    </source>
</reference>
<organism evidence="2 4">
    <name type="scientific">Myroides marinus</name>
    <dbReference type="NCBI Taxonomy" id="703342"/>
    <lineage>
        <taxon>Bacteria</taxon>
        <taxon>Pseudomonadati</taxon>
        <taxon>Bacteroidota</taxon>
        <taxon>Flavobacteriia</taxon>
        <taxon>Flavobacteriales</taxon>
        <taxon>Flavobacteriaceae</taxon>
        <taxon>Myroides</taxon>
    </lineage>
</organism>
<name>A0A165RLS7_9FLAO</name>
<keyword evidence="1" id="KW-0472">Membrane</keyword>
<dbReference type="Proteomes" id="UP000183077">
    <property type="component" value="Unassembled WGS sequence"/>
</dbReference>
<keyword evidence="1" id="KW-1133">Transmembrane helix</keyword>
<gene>
    <name evidence="2" type="ORF">AV926_04650</name>
    <name evidence="3" type="ORF">SAMN04488018_10182</name>
</gene>
<protein>
    <submittedName>
        <fullName evidence="3">Zinc finger domain-containing protein, LSD1 subclass</fullName>
    </submittedName>
</protein>
<feature type="transmembrane region" description="Helical" evidence="1">
    <location>
        <begin position="80"/>
        <end position="103"/>
    </location>
</feature>
<dbReference type="EMBL" id="LQNU01000038">
    <property type="protein sequence ID" value="KZE83573.1"/>
    <property type="molecule type" value="Genomic_DNA"/>
</dbReference>
<evidence type="ECO:0000256" key="1">
    <source>
        <dbReference type="SAM" id="Phobius"/>
    </source>
</evidence>
<accession>A0A165RLS7</accession>
<evidence type="ECO:0000313" key="3">
    <source>
        <dbReference type="EMBL" id="SEI48262.1"/>
    </source>
</evidence>
<dbReference type="RefSeq" id="WP_038985417.1">
    <property type="nucleotide sequence ID" value="NZ_FNYS01000001.1"/>
</dbReference>
<evidence type="ECO:0000313" key="2">
    <source>
        <dbReference type="EMBL" id="KZE83573.1"/>
    </source>
</evidence>
<dbReference type="OrthoDB" id="1144727at2"/>
<reference evidence="3 5" key="2">
    <citation type="submission" date="2016-10" db="EMBL/GenBank/DDBJ databases">
        <authorList>
            <person name="de Groot N.N."/>
        </authorList>
    </citation>
    <scope>NUCLEOTIDE SEQUENCE [LARGE SCALE GENOMIC DNA]</scope>
    <source>
        <strain evidence="3 5">DSM 23048</strain>
    </source>
</reference>
<dbReference type="EMBL" id="FNYS01000001">
    <property type="protein sequence ID" value="SEI48262.1"/>
    <property type="molecule type" value="Genomic_DNA"/>
</dbReference>
<dbReference type="GeneID" id="82255317"/>